<protein>
    <submittedName>
        <fullName evidence="8">Cytochrome b/b6 domain-containing protein</fullName>
    </submittedName>
</protein>
<dbReference type="InterPro" id="IPR011577">
    <property type="entry name" value="Cyt_b561_bac/Ni-Hgenase"/>
</dbReference>
<dbReference type="InterPro" id="IPR051542">
    <property type="entry name" value="Hydrogenase_cytochrome"/>
</dbReference>
<dbReference type="SUPFAM" id="SSF81342">
    <property type="entry name" value="Transmembrane di-heme cytochromes"/>
    <property type="match status" value="1"/>
</dbReference>
<evidence type="ECO:0000256" key="1">
    <source>
        <dbReference type="ARBA" id="ARBA00004651"/>
    </source>
</evidence>
<feature type="transmembrane region" description="Helical" evidence="6">
    <location>
        <begin position="40"/>
        <end position="58"/>
    </location>
</feature>
<organism evidence="8 9">
    <name type="scientific">Undibacterium danionis</name>
    <dbReference type="NCBI Taxonomy" id="1812100"/>
    <lineage>
        <taxon>Bacteria</taxon>
        <taxon>Pseudomonadati</taxon>
        <taxon>Pseudomonadota</taxon>
        <taxon>Betaproteobacteria</taxon>
        <taxon>Burkholderiales</taxon>
        <taxon>Oxalobacteraceae</taxon>
        <taxon>Undibacterium</taxon>
    </lineage>
</organism>
<sequence length="180" mass="20157">MAQENLAVWDWQVRLMHWTLVSCMSAAWITSDMPGAAHEWLGYATGTLVLLRLLWGYVGNSYARFGQFLKPWATTRHYFSQVLNASAPRYLGHNPLGGWMVVALLSCVGLLSITGWAMNTDLLWGYAWPVRIHVAIAWLTCGLVVLHVLGVLFTSWQHKENLVKAMFTGNKPKPGAQDVS</sequence>
<dbReference type="EMBL" id="JBHLXJ010000012">
    <property type="protein sequence ID" value="MFC0350340.1"/>
    <property type="molecule type" value="Genomic_DNA"/>
</dbReference>
<evidence type="ECO:0000256" key="5">
    <source>
        <dbReference type="ARBA" id="ARBA00023136"/>
    </source>
</evidence>
<evidence type="ECO:0000256" key="6">
    <source>
        <dbReference type="SAM" id="Phobius"/>
    </source>
</evidence>
<keyword evidence="4 6" id="KW-1133">Transmembrane helix</keyword>
<evidence type="ECO:0000259" key="7">
    <source>
        <dbReference type="Pfam" id="PF01292"/>
    </source>
</evidence>
<evidence type="ECO:0000313" key="8">
    <source>
        <dbReference type="EMBL" id="MFC0350340.1"/>
    </source>
</evidence>
<keyword evidence="9" id="KW-1185">Reference proteome</keyword>
<dbReference type="Proteomes" id="UP001589844">
    <property type="component" value="Unassembled WGS sequence"/>
</dbReference>
<evidence type="ECO:0000256" key="2">
    <source>
        <dbReference type="ARBA" id="ARBA00022475"/>
    </source>
</evidence>
<evidence type="ECO:0000256" key="4">
    <source>
        <dbReference type="ARBA" id="ARBA00022989"/>
    </source>
</evidence>
<evidence type="ECO:0000256" key="3">
    <source>
        <dbReference type="ARBA" id="ARBA00022692"/>
    </source>
</evidence>
<comment type="subcellular location">
    <subcellularLocation>
        <location evidence="1">Cell membrane</location>
        <topology evidence="1">Multi-pass membrane protein</topology>
    </subcellularLocation>
</comment>
<evidence type="ECO:0000313" key="9">
    <source>
        <dbReference type="Proteomes" id="UP001589844"/>
    </source>
</evidence>
<keyword evidence="5 6" id="KW-0472">Membrane</keyword>
<keyword evidence="3 6" id="KW-0812">Transmembrane</keyword>
<dbReference type="Pfam" id="PF01292">
    <property type="entry name" value="Ni_hydr_CYTB"/>
    <property type="match status" value="1"/>
</dbReference>
<gene>
    <name evidence="8" type="ORF">ACFFJH_11025</name>
</gene>
<dbReference type="InterPro" id="IPR016174">
    <property type="entry name" value="Di-haem_cyt_TM"/>
</dbReference>
<reference evidence="8 9" key="1">
    <citation type="submission" date="2024-09" db="EMBL/GenBank/DDBJ databases">
        <authorList>
            <person name="Sun Q."/>
            <person name="Mori K."/>
        </authorList>
    </citation>
    <scope>NUCLEOTIDE SEQUENCE [LARGE SCALE GENOMIC DNA]</scope>
    <source>
        <strain evidence="8 9">CCM 8677</strain>
    </source>
</reference>
<comment type="caution">
    <text evidence="8">The sequence shown here is derived from an EMBL/GenBank/DDBJ whole genome shotgun (WGS) entry which is preliminary data.</text>
</comment>
<keyword evidence="2" id="KW-1003">Cell membrane</keyword>
<dbReference type="RefSeq" id="WP_390212530.1">
    <property type="nucleotide sequence ID" value="NZ_JBHLXJ010000012.1"/>
</dbReference>
<feature type="transmembrane region" description="Helical" evidence="6">
    <location>
        <begin position="130"/>
        <end position="156"/>
    </location>
</feature>
<dbReference type="Gene3D" id="1.20.950.20">
    <property type="entry name" value="Transmembrane di-heme cytochromes, Chain C"/>
    <property type="match status" value="1"/>
</dbReference>
<dbReference type="PANTHER" id="PTHR30485:SF2">
    <property type="entry name" value="BLL0597 PROTEIN"/>
    <property type="match status" value="1"/>
</dbReference>
<accession>A0ABV6IFS8</accession>
<proteinExistence type="predicted"/>
<dbReference type="PANTHER" id="PTHR30485">
    <property type="entry name" value="NI/FE-HYDROGENASE 1 B-TYPE CYTOCHROME SUBUNIT"/>
    <property type="match status" value="1"/>
</dbReference>
<feature type="domain" description="Cytochrome b561 bacterial/Ni-hydrogenase" evidence="7">
    <location>
        <begin position="8"/>
        <end position="169"/>
    </location>
</feature>
<feature type="transmembrane region" description="Helical" evidence="6">
    <location>
        <begin position="96"/>
        <end position="118"/>
    </location>
</feature>
<name>A0ABV6IFS8_9BURK</name>